<evidence type="ECO:0000256" key="1">
    <source>
        <dbReference type="SAM" id="MobiDB-lite"/>
    </source>
</evidence>
<sequence length="264" mass="28120">TLTIEHTGALVPIETVGRLACDSTIHHAVVNGVDQVLNLGRTERLFNRAQRRALAARDKGCRVPGCGMPASWCEAHHINPWDDGGPTDIDWGILVCVYHHHEIHAGRLRIEAAGPEPGTWRIIPQLRPADRYARTSRLGAPREPVVSESARAAIASIGITGITGTTVSGATTGTTGTGAGSDSTGSLAAAAPPALAVRIPAATAATRPPVAERPRATRRPHRRSRERARGVEPRLRALLDHQFGRAARAAAVDLHPPPHIVMRT</sequence>
<name>A0AA94L109_9MICO</name>
<dbReference type="SMART" id="SM00507">
    <property type="entry name" value="HNHc"/>
    <property type="match status" value="1"/>
</dbReference>
<dbReference type="AlphaFoldDB" id="A0AA94L109"/>
<comment type="caution">
    <text evidence="3">The sequence shown here is derived from an EMBL/GenBank/DDBJ whole genome shotgun (WGS) entry which is preliminary data.</text>
</comment>
<protein>
    <recommendedName>
        <fullName evidence="2">HNH nuclease domain-containing protein</fullName>
    </recommendedName>
</protein>
<evidence type="ECO:0000313" key="4">
    <source>
        <dbReference type="Proteomes" id="UP000198506"/>
    </source>
</evidence>
<keyword evidence="4" id="KW-1185">Reference proteome</keyword>
<feature type="non-terminal residue" evidence="3">
    <location>
        <position position="1"/>
    </location>
</feature>
<organism evidence="3 4">
    <name type="scientific">Agrococcus baldri</name>
    <dbReference type="NCBI Taxonomy" id="153730"/>
    <lineage>
        <taxon>Bacteria</taxon>
        <taxon>Bacillati</taxon>
        <taxon>Actinomycetota</taxon>
        <taxon>Actinomycetes</taxon>
        <taxon>Micrococcales</taxon>
        <taxon>Microbacteriaceae</taxon>
        <taxon>Agrococcus</taxon>
    </lineage>
</organism>
<dbReference type="Pfam" id="PF02720">
    <property type="entry name" value="DUF222"/>
    <property type="match status" value="1"/>
</dbReference>
<accession>A0AA94L109</accession>
<gene>
    <name evidence="3" type="ORF">SAMN04487783_2852</name>
</gene>
<dbReference type="Proteomes" id="UP000198506">
    <property type="component" value="Unassembled WGS sequence"/>
</dbReference>
<dbReference type="RefSeq" id="WP_143103120.1">
    <property type="nucleotide sequence ID" value="NZ_FOZN01000006.1"/>
</dbReference>
<dbReference type="InterPro" id="IPR003870">
    <property type="entry name" value="DUF222"/>
</dbReference>
<dbReference type="EMBL" id="FOZN01000006">
    <property type="protein sequence ID" value="SFS19378.1"/>
    <property type="molecule type" value="Genomic_DNA"/>
</dbReference>
<feature type="compositionally biased region" description="Basic residues" evidence="1">
    <location>
        <begin position="216"/>
        <end position="226"/>
    </location>
</feature>
<dbReference type="InterPro" id="IPR003615">
    <property type="entry name" value="HNH_nuc"/>
</dbReference>
<evidence type="ECO:0000313" key="3">
    <source>
        <dbReference type="EMBL" id="SFS19378.1"/>
    </source>
</evidence>
<feature type="compositionally biased region" description="Low complexity" evidence="1">
    <location>
        <begin position="200"/>
        <end position="209"/>
    </location>
</feature>
<feature type="domain" description="HNH nuclease" evidence="2">
    <location>
        <begin position="49"/>
        <end position="101"/>
    </location>
</feature>
<dbReference type="CDD" id="cd00085">
    <property type="entry name" value="HNHc"/>
    <property type="match status" value="1"/>
</dbReference>
<feature type="region of interest" description="Disordered" evidence="1">
    <location>
        <begin position="200"/>
        <end position="232"/>
    </location>
</feature>
<proteinExistence type="predicted"/>
<evidence type="ECO:0000259" key="2">
    <source>
        <dbReference type="SMART" id="SM00507"/>
    </source>
</evidence>
<reference evidence="3 4" key="1">
    <citation type="submission" date="2016-10" db="EMBL/GenBank/DDBJ databases">
        <authorList>
            <person name="Varghese N."/>
            <person name="Submissions S."/>
        </authorList>
    </citation>
    <scope>NUCLEOTIDE SEQUENCE [LARGE SCALE GENOMIC DNA]</scope>
    <source>
        <strain evidence="3 4">IAM 15147</strain>
    </source>
</reference>